<dbReference type="FunFam" id="1.20.810.10:FF:000007">
    <property type="entry name" value="Ubiquinol-cytochrome C reductase B subunit"/>
    <property type="match status" value="1"/>
</dbReference>
<dbReference type="GO" id="GO:0046872">
    <property type="term" value="F:metal ion binding"/>
    <property type="evidence" value="ECO:0007669"/>
    <property type="project" value="UniProtKB-KW"/>
</dbReference>
<keyword evidence="11" id="KW-1278">Translocase</keyword>
<feature type="transmembrane region" description="Helical" evidence="18">
    <location>
        <begin position="175"/>
        <end position="195"/>
    </location>
</feature>
<dbReference type="OrthoDB" id="9804503at2"/>
<dbReference type="PANTHER" id="PTHR19271">
    <property type="entry name" value="CYTOCHROME B"/>
    <property type="match status" value="1"/>
</dbReference>
<evidence type="ECO:0000256" key="8">
    <source>
        <dbReference type="ARBA" id="ARBA00022660"/>
    </source>
</evidence>
<evidence type="ECO:0000256" key="1">
    <source>
        <dbReference type="ARBA" id="ARBA00001971"/>
    </source>
</evidence>
<evidence type="ECO:0000256" key="2">
    <source>
        <dbReference type="ARBA" id="ARBA00004651"/>
    </source>
</evidence>
<keyword evidence="8" id="KW-0679">Respiratory chain</keyword>
<dbReference type="AlphaFoldDB" id="A0A561UAT7"/>
<comment type="catalytic activity">
    <reaction evidence="16">
        <text>a quinol + 2 Fe(III)-[cytochrome c](out) = a quinone + 2 Fe(II)-[cytochrome c](out) + 2 H(+)(out)</text>
        <dbReference type="Rhea" id="RHEA:11484"/>
        <dbReference type="Rhea" id="RHEA-COMP:10350"/>
        <dbReference type="Rhea" id="RHEA-COMP:14399"/>
        <dbReference type="ChEBI" id="CHEBI:15378"/>
        <dbReference type="ChEBI" id="CHEBI:24646"/>
        <dbReference type="ChEBI" id="CHEBI:29033"/>
        <dbReference type="ChEBI" id="CHEBI:29034"/>
        <dbReference type="ChEBI" id="CHEBI:132124"/>
        <dbReference type="EC" id="7.1.1.8"/>
    </reaction>
</comment>
<evidence type="ECO:0000256" key="10">
    <source>
        <dbReference type="ARBA" id="ARBA00022723"/>
    </source>
</evidence>
<keyword evidence="12" id="KW-0249">Electron transport</keyword>
<keyword evidence="10" id="KW-0479">Metal-binding</keyword>
<evidence type="ECO:0000256" key="6">
    <source>
        <dbReference type="ARBA" id="ARBA00022475"/>
    </source>
</evidence>
<dbReference type="EC" id="7.1.1.8" evidence="3"/>
<evidence type="ECO:0000256" key="15">
    <source>
        <dbReference type="ARBA" id="ARBA00023136"/>
    </source>
</evidence>
<dbReference type="Pfam" id="PF13631">
    <property type="entry name" value="Cytochrom_B_N_2"/>
    <property type="match status" value="1"/>
</dbReference>
<organism evidence="20 21">
    <name type="scientific">Kitasatospora viridis</name>
    <dbReference type="NCBI Taxonomy" id="281105"/>
    <lineage>
        <taxon>Bacteria</taxon>
        <taxon>Bacillati</taxon>
        <taxon>Actinomycetota</taxon>
        <taxon>Actinomycetes</taxon>
        <taxon>Kitasatosporales</taxon>
        <taxon>Streptomycetaceae</taxon>
        <taxon>Kitasatospora</taxon>
    </lineage>
</organism>
<evidence type="ECO:0000313" key="20">
    <source>
        <dbReference type="EMBL" id="TWF96478.1"/>
    </source>
</evidence>
<name>A0A561UAT7_9ACTN</name>
<dbReference type="SUPFAM" id="SSF81342">
    <property type="entry name" value="Transmembrane di-heme cytochromes"/>
    <property type="match status" value="1"/>
</dbReference>
<comment type="subcellular location">
    <subcellularLocation>
        <location evidence="2">Cell membrane</location>
        <topology evidence="2">Multi-pass membrane protein</topology>
    </subcellularLocation>
</comment>
<dbReference type="InterPro" id="IPR036150">
    <property type="entry name" value="Cyt_b/b6_C_sf"/>
</dbReference>
<evidence type="ECO:0000256" key="17">
    <source>
        <dbReference type="ARBA" id="ARBA00029568"/>
    </source>
</evidence>
<evidence type="ECO:0000256" key="12">
    <source>
        <dbReference type="ARBA" id="ARBA00022982"/>
    </source>
</evidence>
<accession>A0A561UAT7</accession>
<keyword evidence="5" id="KW-0813">Transport</keyword>
<evidence type="ECO:0000256" key="4">
    <source>
        <dbReference type="ARBA" id="ARBA00016116"/>
    </source>
</evidence>
<evidence type="ECO:0000259" key="19">
    <source>
        <dbReference type="PROSITE" id="PS51002"/>
    </source>
</evidence>
<feature type="transmembrane region" description="Helical" evidence="18">
    <location>
        <begin position="79"/>
        <end position="98"/>
    </location>
</feature>
<dbReference type="Proteomes" id="UP000317940">
    <property type="component" value="Unassembled WGS sequence"/>
</dbReference>
<reference evidence="20 21" key="1">
    <citation type="submission" date="2019-06" db="EMBL/GenBank/DDBJ databases">
        <title>Sequencing the genomes of 1000 actinobacteria strains.</title>
        <authorList>
            <person name="Klenk H.-P."/>
        </authorList>
    </citation>
    <scope>NUCLEOTIDE SEQUENCE [LARGE SCALE GENOMIC DNA]</scope>
    <source>
        <strain evidence="20 21">DSM 44826</strain>
    </source>
</reference>
<keyword evidence="7" id="KW-0349">Heme</keyword>
<dbReference type="SUPFAM" id="SSF81648">
    <property type="entry name" value="a domain/subunit of cytochrome bc1 complex (Ubiquinol-cytochrome c reductase)"/>
    <property type="match status" value="1"/>
</dbReference>
<evidence type="ECO:0000256" key="16">
    <source>
        <dbReference type="ARBA" id="ARBA00029351"/>
    </source>
</evidence>
<dbReference type="PANTHER" id="PTHR19271:SF16">
    <property type="entry name" value="CYTOCHROME B"/>
    <property type="match status" value="1"/>
</dbReference>
<keyword evidence="21" id="KW-1185">Reference proteome</keyword>
<dbReference type="GO" id="GO:0016491">
    <property type="term" value="F:oxidoreductase activity"/>
    <property type="evidence" value="ECO:0007669"/>
    <property type="project" value="InterPro"/>
</dbReference>
<evidence type="ECO:0000256" key="14">
    <source>
        <dbReference type="ARBA" id="ARBA00023004"/>
    </source>
</evidence>
<feature type="transmembrane region" description="Helical" evidence="18">
    <location>
        <begin position="207"/>
        <end position="227"/>
    </location>
</feature>
<dbReference type="GO" id="GO:0008121">
    <property type="term" value="F:quinol-cytochrome-c reductase activity"/>
    <property type="evidence" value="ECO:0007669"/>
    <property type="project" value="UniProtKB-EC"/>
</dbReference>
<feature type="transmembrane region" description="Helical" evidence="18">
    <location>
        <begin position="365"/>
        <end position="385"/>
    </location>
</feature>
<dbReference type="GO" id="GO:0022904">
    <property type="term" value="P:respiratory electron transport chain"/>
    <property type="evidence" value="ECO:0007669"/>
    <property type="project" value="InterPro"/>
</dbReference>
<gene>
    <name evidence="20" type="ORF">FHX73_11250</name>
</gene>
<comment type="cofactor">
    <cofactor evidence="1">
        <name>heme</name>
        <dbReference type="ChEBI" id="CHEBI:30413"/>
    </cofactor>
</comment>
<feature type="domain" description="Cytochrome b/b6 N-terminal region profile" evidence="19">
    <location>
        <begin position="46"/>
        <end position="272"/>
    </location>
</feature>
<keyword evidence="6" id="KW-1003">Cell membrane</keyword>
<sequence length="541" mass="60244">MRRLRDERLERDRAARVAGLRRERDRARQAAADSRRERLGERAEAGAVALDGRLPFFDAAKGLLRKAFPDHWSFLLGELALYSLVLLLLTGVYLTFFFKPAMGEVVYQGSYAPLAGQRMTEAYASTLAISFDVRGGLLIRQLHHWSALLFLASIGVHMLRVFFTGAFRRPREVNWLIGLTLFQLALVEGFAGYSLPDDLLSGTGLRTAQGFMLAVPLVGSYLAFFAFGSEWPGQDIVPRLYTTHVLLLPGLLVGLVTAHLILIVYLKHTQWGGPGRTGRNVVGKPMFPQFSAQTGGLAAMVFGVMAVLAAVAQINPIWLYGPYRADQASTDAQPDWYMGFLEGSLRLMPGTETRLWGHTISWNPLLPAVVFPLVLFTALYAYPFLEQWITGDRAEHHLCDRPRNRPTRTAIGTAGVTAYAVLLLAGAQDVLAYKFDVSVNTLNWTLRVGLFVLPALAFWLTRWLCLGLQSKDRGRVTGGRPTGFVRQSAAGGFEQDHEELTVQQKYALTQDRRPDPVGTADGSRRERLRSALSGWYFRDRV</sequence>
<evidence type="ECO:0000256" key="11">
    <source>
        <dbReference type="ARBA" id="ARBA00022967"/>
    </source>
</evidence>
<comment type="caution">
    <text evidence="20">The sequence shown here is derived from an EMBL/GenBank/DDBJ whole genome shotgun (WGS) entry which is preliminary data.</text>
</comment>
<evidence type="ECO:0000256" key="7">
    <source>
        <dbReference type="ARBA" id="ARBA00022617"/>
    </source>
</evidence>
<dbReference type="EMBL" id="VIWT01000001">
    <property type="protein sequence ID" value="TWF96478.1"/>
    <property type="molecule type" value="Genomic_DNA"/>
</dbReference>
<feature type="transmembrane region" description="Helical" evidence="18">
    <location>
        <begin position="294"/>
        <end position="314"/>
    </location>
</feature>
<dbReference type="Gene3D" id="1.20.810.10">
    <property type="entry name" value="Cytochrome Bc1 Complex, Chain C"/>
    <property type="match status" value="1"/>
</dbReference>
<evidence type="ECO:0000313" key="21">
    <source>
        <dbReference type="Proteomes" id="UP000317940"/>
    </source>
</evidence>
<evidence type="ECO:0000256" key="13">
    <source>
        <dbReference type="ARBA" id="ARBA00022989"/>
    </source>
</evidence>
<proteinExistence type="predicted"/>
<dbReference type="InterPro" id="IPR005797">
    <property type="entry name" value="Cyt_b/b6_N"/>
</dbReference>
<keyword evidence="15 18" id="KW-0472">Membrane</keyword>
<dbReference type="InterPro" id="IPR027387">
    <property type="entry name" value="Cytb/b6-like_sf"/>
</dbReference>
<evidence type="ECO:0000256" key="3">
    <source>
        <dbReference type="ARBA" id="ARBA00012951"/>
    </source>
</evidence>
<evidence type="ECO:0000256" key="18">
    <source>
        <dbReference type="SAM" id="Phobius"/>
    </source>
</evidence>
<evidence type="ECO:0000256" key="5">
    <source>
        <dbReference type="ARBA" id="ARBA00022448"/>
    </source>
</evidence>
<protein>
    <recommendedName>
        <fullName evidence="4">Cytochrome bc1 complex cytochrome b subunit</fullName>
        <ecNumber evidence="3">7.1.1.8</ecNumber>
    </recommendedName>
    <alternativeName>
        <fullName evidence="17">Cytochrome bc1 reductase complex subunit QcrB</fullName>
    </alternativeName>
</protein>
<feature type="transmembrane region" description="Helical" evidence="18">
    <location>
        <begin position="247"/>
        <end position="266"/>
    </location>
</feature>
<feature type="transmembrane region" description="Helical" evidence="18">
    <location>
        <begin position="144"/>
        <end position="163"/>
    </location>
</feature>
<evidence type="ECO:0000256" key="9">
    <source>
        <dbReference type="ARBA" id="ARBA00022692"/>
    </source>
</evidence>
<keyword evidence="9 18" id="KW-0812">Transmembrane</keyword>
<dbReference type="RefSeq" id="WP_145902829.1">
    <property type="nucleotide sequence ID" value="NZ_BAAAMZ010000004.1"/>
</dbReference>
<keyword evidence="13 18" id="KW-1133">Transmembrane helix</keyword>
<keyword evidence="14" id="KW-0408">Iron</keyword>
<dbReference type="GO" id="GO:0005886">
    <property type="term" value="C:plasma membrane"/>
    <property type="evidence" value="ECO:0007669"/>
    <property type="project" value="UniProtKB-SubCell"/>
</dbReference>
<dbReference type="PROSITE" id="PS51002">
    <property type="entry name" value="CYTB_NTER"/>
    <property type="match status" value="1"/>
</dbReference>
<feature type="transmembrane region" description="Helical" evidence="18">
    <location>
        <begin position="444"/>
        <end position="465"/>
    </location>
</feature>
<dbReference type="InterPro" id="IPR016174">
    <property type="entry name" value="Di-haem_cyt_TM"/>
</dbReference>